<protein>
    <submittedName>
        <fullName evidence="1">Uncharacterized protein</fullName>
    </submittedName>
</protein>
<dbReference type="EMBL" id="PEWA01000053">
    <property type="protein sequence ID" value="PIU73123.1"/>
    <property type="molecule type" value="Genomic_DNA"/>
</dbReference>
<dbReference type="Proteomes" id="UP000231407">
    <property type="component" value="Unassembled WGS sequence"/>
</dbReference>
<dbReference type="GO" id="GO:0070402">
    <property type="term" value="F:NADPH binding"/>
    <property type="evidence" value="ECO:0007669"/>
    <property type="project" value="TreeGrafter"/>
</dbReference>
<dbReference type="InterPro" id="IPR036098">
    <property type="entry name" value="Thymidylate_synthase_ThyX_sf"/>
</dbReference>
<accession>A0A2M7ARA3</accession>
<dbReference type="AlphaFoldDB" id="A0A2M7ARA3"/>
<dbReference type="SUPFAM" id="SSF69796">
    <property type="entry name" value="Thymidylate synthase-complementing protein Thy1"/>
    <property type="match status" value="1"/>
</dbReference>
<dbReference type="Pfam" id="PF02511">
    <property type="entry name" value="Thy1"/>
    <property type="match status" value="1"/>
</dbReference>
<dbReference type="CDD" id="cd20175">
    <property type="entry name" value="ThyX"/>
    <property type="match status" value="1"/>
</dbReference>
<reference evidence="2" key="1">
    <citation type="submission" date="2017-09" db="EMBL/GenBank/DDBJ databases">
        <title>Depth-based differentiation of microbial function through sediment-hosted aquifers and enrichment of novel symbionts in the deep terrestrial subsurface.</title>
        <authorList>
            <person name="Probst A.J."/>
            <person name="Ladd B."/>
            <person name="Jarett J.K."/>
            <person name="Geller-Mcgrath D.E."/>
            <person name="Sieber C.M.K."/>
            <person name="Emerson J.B."/>
            <person name="Anantharaman K."/>
            <person name="Thomas B.C."/>
            <person name="Malmstrom R."/>
            <person name="Stieglmeier M."/>
            <person name="Klingl A."/>
            <person name="Woyke T."/>
            <person name="Ryan C.M."/>
            <person name="Banfield J.F."/>
        </authorList>
    </citation>
    <scope>NUCLEOTIDE SEQUENCE [LARGE SCALE GENOMIC DNA]</scope>
</reference>
<name>A0A2M7ARA3_9BACT</name>
<dbReference type="GO" id="GO:0004799">
    <property type="term" value="F:thymidylate synthase activity"/>
    <property type="evidence" value="ECO:0007669"/>
    <property type="project" value="TreeGrafter"/>
</dbReference>
<dbReference type="GO" id="GO:0006231">
    <property type="term" value="P:dTMP biosynthetic process"/>
    <property type="evidence" value="ECO:0007669"/>
    <property type="project" value="InterPro"/>
</dbReference>
<evidence type="ECO:0000313" key="2">
    <source>
        <dbReference type="Proteomes" id="UP000231407"/>
    </source>
</evidence>
<dbReference type="PROSITE" id="PS51331">
    <property type="entry name" value="THYX"/>
    <property type="match status" value="1"/>
</dbReference>
<dbReference type="PANTHER" id="PTHR34934:SF1">
    <property type="entry name" value="FLAVIN-DEPENDENT THYMIDYLATE SYNTHASE"/>
    <property type="match status" value="1"/>
</dbReference>
<evidence type="ECO:0000313" key="1">
    <source>
        <dbReference type="EMBL" id="PIU73123.1"/>
    </source>
</evidence>
<gene>
    <name evidence="1" type="ORF">COS78_03905</name>
</gene>
<sequence length="90" mass="10588">MRYRTASYSIQSGRYVKRGKAKYTIPPDVIKNKEVLKRYKKYLMSCQGFYNELLEMGFKAEDVRMVQPQSLQVKAVITMNARALLHFFTL</sequence>
<dbReference type="Gene3D" id="3.30.1360.170">
    <property type="match status" value="1"/>
</dbReference>
<comment type="caution">
    <text evidence="1">The sequence shown here is derived from an EMBL/GenBank/DDBJ whole genome shotgun (WGS) entry which is preliminary data.</text>
</comment>
<organism evidence="1 2">
    <name type="scientific">Candidatus Shapirobacteria bacterium CG06_land_8_20_14_3_00_40_12</name>
    <dbReference type="NCBI Taxonomy" id="1974881"/>
    <lineage>
        <taxon>Bacteria</taxon>
        <taxon>Candidatus Shapironibacteriota</taxon>
    </lineage>
</organism>
<dbReference type="GO" id="GO:0050797">
    <property type="term" value="F:thymidylate synthase (FAD) activity"/>
    <property type="evidence" value="ECO:0007669"/>
    <property type="project" value="InterPro"/>
</dbReference>
<dbReference type="PANTHER" id="PTHR34934">
    <property type="entry name" value="FLAVIN-DEPENDENT THYMIDYLATE SYNTHASE"/>
    <property type="match status" value="1"/>
</dbReference>
<dbReference type="GO" id="GO:0050660">
    <property type="term" value="F:flavin adenine dinucleotide binding"/>
    <property type="evidence" value="ECO:0007669"/>
    <property type="project" value="InterPro"/>
</dbReference>
<proteinExistence type="predicted"/>
<dbReference type="InterPro" id="IPR003669">
    <property type="entry name" value="Thymidylate_synthase_ThyX"/>
</dbReference>